<dbReference type="AlphaFoldDB" id="A0A2S6MZR0"/>
<dbReference type="InterPro" id="IPR041698">
    <property type="entry name" value="Methyltransf_25"/>
</dbReference>
<organism evidence="2 3">
    <name type="scientific">Rhodopila globiformis</name>
    <name type="common">Rhodopseudomonas globiformis</name>
    <dbReference type="NCBI Taxonomy" id="1071"/>
    <lineage>
        <taxon>Bacteria</taxon>
        <taxon>Pseudomonadati</taxon>
        <taxon>Pseudomonadota</taxon>
        <taxon>Alphaproteobacteria</taxon>
        <taxon>Acetobacterales</taxon>
        <taxon>Acetobacteraceae</taxon>
        <taxon>Rhodopila</taxon>
    </lineage>
</organism>
<dbReference type="EMBL" id="NHRY01000252">
    <property type="protein sequence ID" value="PPQ27857.1"/>
    <property type="molecule type" value="Genomic_DNA"/>
</dbReference>
<feature type="domain" description="Methyltransferase" evidence="1">
    <location>
        <begin position="51"/>
        <end position="151"/>
    </location>
</feature>
<proteinExistence type="predicted"/>
<protein>
    <recommendedName>
        <fullName evidence="1">Methyltransferase domain-containing protein</fullName>
    </recommendedName>
</protein>
<dbReference type="OrthoDB" id="213472at2"/>
<evidence type="ECO:0000313" key="2">
    <source>
        <dbReference type="EMBL" id="PPQ27857.1"/>
    </source>
</evidence>
<accession>A0A2S6MZR0</accession>
<comment type="caution">
    <text evidence="2">The sequence shown here is derived from an EMBL/GenBank/DDBJ whole genome shotgun (WGS) entry which is preliminary data.</text>
</comment>
<reference evidence="2 3" key="1">
    <citation type="journal article" date="2018" name="Arch. Microbiol.">
        <title>New insights into the metabolic potential of the phototrophic purple bacterium Rhodopila globiformis DSM 161(T) from its draft genome sequence and evidence for a vanadium-dependent nitrogenase.</title>
        <authorList>
            <person name="Imhoff J.F."/>
            <person name="Rahn T."/>
            <person name="Kunzel S."/>
            <person name="Neulinger S.C."/>
        </authorList>
    </citation>
    <scope>NUCLEOTIDE SEQUENCE [LARGE SCALE GENOMIC DNA]</scope>
    <source>
        <strain evidence="2 3">DSM 161</strain>
    </source>
</reference>
<evidence type="ECO:0000313" key="3">
    <source>
        <dbReference type="Proteomes" id="UP000239724"/>
    </source>
</evidence>
<keyword evidence="3" id="KW-1185">Reference proteome</keyword>
<gene>
    <name evidence="2" type="ORF">CCS01_25950</name>
</gene>
<dbReference type="CDD" id="cd02440">
    <property type="entry name" value="AdoMet_MTases"/>
    <property type="match status" value="1"/>
</dbReference>
<dbReference type="SUPFAM" id="SSF53335">
    <property type="entry name" value="S-adenosyl-L-methionine-dependent methyltransferases"/>
    <property type="match status" value="1"/>
</dbReference>
<dbReference type="Pfam" id="PF13649">
    <property type="entry name" value="Methyltransf_25"/>
    <property type="match status" value="1"/>
</dbReference>
<evidence type="ECO:0000259" key="1">
    <source>
        <dbReference type="Pfam" id="PF13649"/>
    </source>
</evidence>
<dbReference type="Gene3D" id="3.40.50.150">
    <property type="entry name" value="Vaccinia Virus protein VP39"/>
    <property type="match status" value="1"/>
</dbReference>
<sequence>MTGYVGAHHEFHDAVFVQGWADRFAPTPPRIALFDMILARVDRLGGPDLHVLELGLGPGYMARHVLQRNATVSYEGLDFSDVFFEVAKRTIGPFMPRVVLTKADLLDQNWPRRLSRRPGAILSTWALHDLGSQEAVAAVYARCHEILPIGGILVNGDFIKPAGTTWSYEPGRFEIERHLELLRQAGFAHPASLAEFETNLQSPTAAQNYVCLSATR</sequence>
<dbReference type="RefSeq" id="WP_104521729.1">
    <property type="nucleotide sequence ID" value="NZ_NHRY01000252.1"/>
</dbReference>
<dbReference type="Proteomes" id="UP000239724">
    <property type="component" value="Unassembled WGS sequence"/>
</dbReference>
<dbReference type="InterPro" id="IPR029063">
    <property type="entry name" value="SAM-dependent_MTases_sf"/>
</dbReference>
<name>A0A2S6MZR0_RHOGL</name>